<dbReference type="STRING" id="1560234.SP90_01135"/>
<dbReference type="SMART" id="SM00267">
    <property type="entry name" value="GGDEF"/>
    <property type="match status" value="1"/>
</dbReference>
<dbReference type="InterPro" id="IPR043128">
    <property type="entry name" value="Rev_trsase/Diguanyl_cyclase"/>
</dbReference>
<dbReference type="Gene3D" id="3.30.70.270">
    <property type="match status" value="1"/>
</dbReference>
<gene>
    <name evidence="4" type="ORF">SP90_01135</name>
</gene>
<dbReference type="PATRIC" id="fig|1560234.3.peg.238"/>
<dbReference type="InterPro" id="IPR052155">
    <property type="entry name" value="Biofilm_reg_signaling"/>
</dbReference>
<dbReference type="Pfam" id="PF00990">
    <property type="entry name" value="GGDEF"/>
    <property type="match status" value="1"/>
</dbReference>
<dbReference type="SUPFAM" id="SSF55785">
    <property type="entry name" value="PYP-like sensor domain (PAS domain)"/>
    <property type="match status" value="2"/>
</dbReference>
<dbReference type="InterPro" id="IPR000014">
    <property type="entry name" value="PAS"/>
</dbReference>
<dbReference type="PROSITE" id="PS50112">
    <property type="entry name" value="PAS"/>
    <property type="match status" value="1"/>
</dbReference>
<evidence type="ECO:0000259" key="2">
    <source>
        <dbReference type="PROSITE" id="PS50113"/>
    </source>
</evidence>
<dbReference type="Proteomes" id="UP000091979">
    <property type="component" value="Unassembled WGS sequence"/>
</dbReference>
<dbReference type="PANTHER" id="PTHR44757:SF2">
    <property type="entry name" value="BIOFILM ARCHITECTURE MAINTENANCE PROTEIN MBAA"/>
    <property type="match status" value="1"/>
</dbReference>
<evidence type="ECO:0000313" key="4">
    <source>
        <dbReference type="EMBL" id="OBQ57666.1"/>
    </source>
</evidence>
<dbReference type="PROSITE" id="PS50887">
    <property type="entry name" value="GGDEF"/>
    <property type="match status" value="1"/>
</dbReference>
<dbReference type="Gene3D" id="3.30.450.20">
    <property type="entry name" value="PAS domain"/>
    <property type="match status" value="2"/>
</dbReference>
<dbReference type="SUPFAM" id="SSF55073">
    <property type="entry name" value="Nucleotide cyclase"/>
    <property type="match status" value="1"/>
</dbReference>
<dbReference type="InterPro" id="IPR035965">
    <property type="entry name" value="PAS-like_dom_sf"/>
</dbReference>
<keyword evidence="5" id="KW-1185">Reference proteome</keyword>
<evidence type="ECO:0000259" key="3">
    <source>
        <dbReference type="PROSITE" id="PS50887"/>
    </source>
</evidence>
<dbReference type="InterPro" id="IPR000700">
    <property type="entry name" value="PAS-assoc_C"/>
</dbReference>
<reference evidence="4 5" key="1">
    <citation type="submission" date="2015-01" db="EMBL/GenBank/DDBJ databases">
        <title>Desulfovibrio sp. JC271 draft genome sequence.</title>
        <authorList>
            <person name="Shivani Y."/>
            <person name="Subhash Y."/>
            <person name="Sasikala C."/>
            <person name="Ramana C.V."/>
        </authorList>
    </citation>
    <scope>NUCLEOTIDE SEQUENCE [LARGE SCALE GENOMIC DNA]</scope>
    <source>
        <strain evidence="4 5">JC271</strain>
    </source>
</reference>
<dbReference type="AlphaFoldDB" id="A0A1B7XQB2"/>
<accession>A0A1B7XQB2</accession>
<feature type="domain" description="PAC" evidence="2">
    <location>
        <begin position="332"/>
        <end position="384"/>
    </location>
</feature>
<evidence type="ECO:0000259" key="1">
    <source>
        <dbReference type="PROSITE" id="PS50112"/>
    </source>
</evidence>
<name>A0A1B7XQB2_9BACT</name>
<dbReference type="InterPro" id="IPR000160">
    <property type="entry name" value="GGDEF_dom"/>
</dbReference>
<dbReference type="CDD" id="cd01949">
    <property type="entry name" value="GGDEF"/>
    <property type="match status" value="1"/>
</dbReference>
<evidence type="ECO:0000313" key="5">
    <source>
        <dbReference type="Proteomes" id="UP000091979"/>
    </source>
</evidence>
<comment type="caution">
    <text evidence="4">The sequence shown here is derived from an EMBL/GenBank/DDBJ whole genome shotgun (WGS) entry which is preliminary data.</text>
</comment>
<feature type="domain" description="PAS" evidence="1">
    <location>
        <begin position="257"/>
        <end position="295"/>
    </location>
</feature>
<dbReference type="NCBIfam" id="TIGR00229">
    <property type="entry name" value="sensory_box"/>
    <property type="match status" value="1"/>
</dbReference>
<sequence>MAVTGSTKKSLLILEHDTEAVLGSMQYLAKEEYQIVSCGASEEELRLACKENPHSVFVVNADNADTVTFLSKILHGTVPLTVPVICCAAKLDDIVCAHFESAKIFAWISFSSSSKVFECSVNSALEFSSVQAKHTCAIEKYKLIAQNIPESVVMLNEEWCIDFANEHLGQLAGAADPLEGRHIKTLLDSETLMRLQAVSSRLDVSEKQNFQGYVVTVHEEMVPVWFSVSRIAEGNNLLCVMTNLEENLQAEAALREAEAKYRALYLNAAEGMFRIEESGRIIEANPAFNRIFGFEVLDWSASSLSNNFLDRFVSVADFRNLMGEVQTVGRQSKFTAQLLRRDGTPIWGEISAHWSVDPKNQVPYVEGILSDVTERRRAELDLQHKATRDCLTGVYSRGYFYEKLNSILACARYEGTNFAVLYLDFNDFKNVNDTHGHHCGDIVIKELVKRIGTHIRERDVFGRIGGDEFCIVLENVRSVSDVGVVVEKIHAAADAPIQISPQHAVSVGLSVGVALYPEDGDTPDVLLQRADQAMYLEKRS</sequence>
<dbReference type="SMART" id="SM00091">
    <property type="entry name" value="PAS"/>
    <property type="match status" value="2"/>
</dbReference>
<dbReference type="RefSeq" id="WP_066851704.1">
    <property type="nucleotide sequence ID" value="NZ_JXMS01000001.1"/>
</dbReference>
<dbReference type="PANTHER" id="PTHR44757">
    <property type="entry name" value="DIGUANYLATE CYCLASE DGCP"/>
    <property type="match status" value="1"/>
</dbReference>
<dbReference type="InterPro" id="IPR029787">
    <property type="entry name" value="Nucleotide_cyclase"/>
</dbReference>
<dbReference type="NCBIfam" id="TIGR00254">
    <property type="entry name" value="GGDEF"/>
    <property type="match status" value="1"/>
</dbReference>
<feature type="domain" description="GGDEF" evidence="3">
    <location>
        <begin position="416"/>
        <end position="540"/>
    </location>
</feature>
<protein>
    <recommendedName>
        <fullName evidence="6">Diguanylate cyclase</fullName>
    </recommendedName>
</protein>
<dbReference type="CDD" id="cd00130">
    <property type="entry name" value="PAS"/>
    <property type="match status" value="1"/>
</dbReference>
<dbReference type="PROSITE" id="PS50113">
    <property type="entry name" value="PAC"/>
    <property type="match status" value="1"/>
</dbReference>
<organism evidence="4 5">
    <name type="scientific">Halodesulfovibrio spirochaetisodalis</name>
    <dbReference type="NCBI Taxonomy" id="1560234"/>
    <lineage>
        <taxon>Bacteria</taxon>
        <taxon>Pseudomonadati</taxon>
        <taxon>Thermodesulfobacteriota</taxon>
        <taxon>Desulfovibrionia</taxon>
        <taxon>Desulfovibrionales</taxon>
        <taxon>Desulfovibrionaceae</taxon>
        <taxon>Halodesulfovibrio</taxon>
    </lineage>
</organism>
<proteinExistence type="predicted"/>
<evidence type="ECO:0008006" key="6">
    <source>
        <dbReference type="Google" id="ProtNLM"/>
    </source>
</evidence>
<dbReference type="Pfam" id="PF13426">
    <property type="entry name" value="PAS_9"/>
    <property type="match status" value="2"/>
</dbReference>
<dbReference type="EMBL" id="JXMS01000001">
    <property type="protein sequence ID" value="OBQ57666.1"/>
    <property type="molecule type" value="Genomic_DNA"/>
</dbReference>